<protein>
    <recommendedName>
        <fullName evidence="4">DUF1735 domain-containing protein</fullName>
    </recommendedName>
</protein>
<accession>A0ABU3C7J8</accession>
<gene>
    <name evidence="2" type="ORF">RM553_05695</name>
</gene>
<keyword evidence="1" id="KW-0732">Signal</keyword>
<feature type="signal peptide" evidence="1">
    <location>
        <begin position="1"/>
        <end position="22"/>
    </location>
</feature>
<keyword evidence="3" id="KW-1185">Reference proteome</keyword>
<dbReference type="PROSITE" id="PS51257">
    <property type="entry name" value="PROKAR_LIPOPROTEIN"/>
    <property type="match status" value="1"/>
</dbReference>
<dbReference type="Proteomes" id="UP001262889">
    <property type="component" value="Unassembled WGS sequence"/>
</dbReference>
<sequence length="307" mass="33104">MKRLNKYFLFTVLLSVSLTSCLVDDTAISDAYDEGANLVSFTDESLTLSAETNGEEYQRSIPIDIIGPTFDEIEEPVTVEISVDPSSTAIEGVHYRLESTTLTISPDDDLPKALPITILTDGLQAPLAETPVLNISITEVSSDADIVINGKNDELSVLLAYACPFKIEDYEGTYIATTDQFGIYTGDPVPFEVVAGPGENQITLQNVAGHPEEYDVVVDVDPETGNLTVPYQPALNTNNIGYSYGELRWEGSGSSSASPGNCIGNLDITSAYTVDAGSFGSYRTVFEKVQEEGTDTDTDTEGEEETE</sequence>
<evidence type="ECO:0008006" key="4">
    <source>
        <dbReference type="Google" id="ProtNLM"/>
    </source>
</evidence>
<dbReference type="RefSeq" id="WP_311533996.1">
    <property type="nucleotide sequence ID" value="NZ_JAVRHQ010000005.1"/>
</dbReference>
<evidence type="ECO:0000256" key="1">
    <source>
        <dbReference type="SAM" id="SignalP"/>
    </source>
</evidence>
<dbReference type="EMBL" id="JAVRHQ010000005">
    <property type="protein sequence ID" value="MDT0642321.1"/>
    <property type="molecule type" value="Genomic_DNA"/>
</dbReference>
<organism evidence="2 3">
    <name type="scientific">Autumnicola tepida</name>
    <dbReference type="NCBI Taxonomy" id="3075595"/>
    <lineage>
        <taxon>Bacteria</taxon>
        <taxon>Pseudomonadati</taxon>
        <taxon>Bacteroidota</taxon>
        <taxon>Flavobacteriia</taxon>
        <taxon>Flavobacteriales</taxon>
        <taxon>Flavobacteriaceae</taxon>
        <taxon>Autumnicola</taxon>
    </lineage>
</organism>
<feature type="chain" id="PRO_5047494405" description="DUF1735 domain-containing protein" evidence="1">
    <location>
        <begin position="23"/>
        <end position="307"/>
    </location>
</feature>
<name>A0ABU3C7J8_9FLAO</name>
<proteinExistence type="predicted"/>
<reference evidence="2 3" key="1">
    <citation type="submission" date="2023-09" db="EMBL/GenBank/DDBJ databases">
        <authorList>
            <person name="Rey-Velasco X."/>
        </authorList>
    </citation>
    <scope>NUCLEOTIDE SEQUENCE [LARGE SCALE GENOMIC DNA]</scope>
    <source>
        <strain evidence="2 3">F363</strain>
    </source>
</reference>
<evidence type="ECO:0000313" key="2">
    <source>
        <dbReference type="EMBL" id="MDT0642321.1"/>
    </source>
</evidence>
<evidence type="ECO:0000313" key="3">
    <source>
        <dbReference type="Proteomes" id="UP001262889"/>
    </source>
</evidence>
<comment type="caution">
    <text evidence="2">The sequence shown here is derived from an EMBL/GenBank/DDBJ whole genome shotgun (WGS) entry which is preliminary data.</text>
</comment>